<evidence type="ECO:0000256" key="1">
    <source>
        <dbReference type="SAM" id="Phobius"/>
    </source>
</evidence>
<sequence>MYTFVKHLHLTAIALSVILFLLRFLLLSLKSPMLQKKWLKILPHVVDTLLLLSAATLCVLLQQYPFVDAWVTEKLFALVMYVFMVILALKLAQTTLMRIVGFVGALSWVAFAGMVAVSKTPLLFG</sequence>
<evidence type="ECO:0000313" key="2">
    <source>
        <dbReference type="EMBL" id="MDU0355548.1"/>
    </source>
</evidence>
<feature type="transmembrane region" description="Helical" evidence="1">
    <location>
        <begin position="75"/>
        <end position="92"/>
    </location>
</feature>
<comment type="caution">
    <text evidence="2">The sequence shown here is derived from an EMBL/GenBank/DDBJ whole genome shotgun (WGS) entry which is preliminary data.</text>
</comment>
<dbReference type="Pfam" id="PF04247">
    <property type="entry name" value="SirB"/>
    <property type="match status" value="1"/>
</dbReference>
<keyword evidence="1" id="KW-1133">Transmembrane helix</keyword>
<keyword evidence="1" id="KW-0812">Transmembrane</keyword>
<dbReference type="Proteomes" id="UP001247805">
    <property type="component" value="Unassembled WGS sequence"/>
</dbReference>
<keyword evidence="3" id="KW-1185">Reference proteome</keyword>
<keyword evidence="1" id="KW-0472">Membrane</keyword>
<feature type="transmembrane region" description="Helical" evidence="1">
    <location>
        <begin position="12"/>
        <end position="29"/>
    </location>
</feature>
<protein>
    <submittedName>
        <fullName evidence="2">SirB2 family protein</fullName>
    </submittedName>
</protein>
<gene>
    <name evidence="2" type="ORF">RS130_18080</name>
</gene>
<name>A0ABU3SZW4_9ALTE</name>
<accession>A0ABU3SZW4</accession>
<dbReference type="PIRSF" id="PIRSF005610">
    <property type="entry name" value="SirB"/>
    <property type="match status" value="1"/>
</dbReference>
<proteinExistence type="predicted"/>
<dbReference type="InterPro" id="IPR007360">
    <property type="entry name" value="SirB"/>
</dbReference>
<evidence type="ECO:0000313" key="3">
    <source>
        <dbReference type="Proteomes" id="UP001247805"/>
    </source>
</evidence>
<reference evidence="2 3" key="1">
    <citation type="submission" date="2023-10" db="EMBL/GenBank/DDBJ databases">
        <title>Glaciecola aquimarina strain GGW-M5 nov., isolated from a coastal seawater.</title>
        <authorList>
            <person name="Bayburt H."/>
            <person name="Kim J.M."/>
            <person name="Choi B.J."/>
            <person name="Jeon C.O."/>
        </authorList>
    </citation>
    <scope>NUCLEOTIDE SEQUENCE [LARGE SCALE GENOMIC DNA]</scope>
    <source>
        <strain evidence="2 3">KCTC 32108</strain>
    </source>
</reference>
<feature type="transmembrane region" description="Helical" evidence="1">
    <location>
        <begin position="41"/>
        <end position="63"/>
    </location>
</feature>
<dbReference type="PANTHER" id="PTHR39594:SF1">
    <property type="entry name" value="PROTEIN YCHQ"/>
    <property type="match status" value="1"/>
</dbReference>
<dbReference type="EMBL" id="JAWDIO010000002">
    <property type="protein sequence ID" value="MDU0355548.1"/>
    <property type="molecule type" value="Genomic_DNA"/>
</dbReference>
<organism evidence="2 3">
    <name type="scientific">Paraglaciecola aquimarina</name>
    <dbReference type="NCBI Taxonomy" id="1235557"/>
    <lineage>
        <taxon>Bacteria</taxon>
        <taxon>Pseudomonadati</taxon>
        <taxon>Pseudomonadota</taxon>
        <taxon>Gammaproteobacteria</taxon>
        <taxon>Alteromonadales</taxon>
        <taxon>Alteromonadaceae</taxon>
        <taxon>Paraglaciecola</taxon>
    </lineage>
</organism>
<dbReference type="PANTHER" id="PTHR39594">
    <property type="entry name" value="PROTEIN YCHQ"/>
    <property type="match status" value="1"/>
</dbReference>
<dbReference type="RefSeq" id="WP_316027082.1">
    <property type="nucleotide sequence ID" value="NZ_JAWDIO010000002.1"/>
</dbReference>
<feature type="transmembrane region" description="Helical" evidence="1">
    <location>
        <begin position="99"/>
        <end position="117"/>
    </location>
</feature>